<dbReference type="InterPro" id="IPR036034">
    <property type="entry name" value="PDZ_sf"/>
</dbReference>
<keyword evidence="9" id="KW-0771">Synaptosome</keyword>
<evidence type="ECO:0000256" key="17">
    <source>
        <dbReference type="ARBA" id="ARBA00023242"/>
    </source>
</evidence>
<feature type="non-terminal residue" evidence="26">
    <location>
        <position position="1"/>
    </location>
</feature>
<evidence type="ECO:0000256" key="7">
    <source>
        <dbReference type="ARBA" id="ARBA00004556"/>
    </source>
</evidence>
<evidence type="ECO:0000256" key="23">
    <source>
        <dbReference type="SAM" id="MobiDB-lite"/>
    </source>
</evidence>
<keyword evidence="18" id="KW-0966">Cell projection</keyword>
<dbReference type="GO" id="GO:0030018">
    <property type="term" value="C:Z disc"/>
    <property type="evidence" value="ECO:0007669"/>
    <property type="project" value="TreeGrafter"/>
</dbReference>
<comment type="caution">
    <text evidence="26">The sequence shown here is derived from an EMBL/GenBank/DDBJ whole genome shotgun (WGS) entry which is preliminary data.</text>
</comment>
<evidence type="ECO:0000256" key="12">
    <source>
        <dbReference type="ARBA" id="ARBA00022833"/>
    </source>
</evidence>
<accession>A0A7L3NAD3</accession>
<dbReference type="GO" id="GO:0005634">
    <property type="term" value="C:nucleus"/>
    <property type="evidence" value="ECO:0007669"/>
    <property type="project" value="UniProtKB-SubCell"/>
</dbReference>
<keyword evidence="13" id="KW-0770">Synapse</keyword>
<keyword evidence="8" id="KW-0963">Cytoplasm</keyword>
<dbReference type="EMBL" id="VZUB01008581">
    <property type="protein sequence ID" value="NXU75916.1"/>
    <property type="molecule type" value="Genomic_DNA"/>
</dbReference>
<dbReference type="GO" id="GO:0030027">
    <property type="term" value="C:lamellipodium"/>
    <property type="evidence" value="ECO:0007669"/>
    <property type="project" value="UniProtKB-SubCell"/>
</dbReference>
<dbReference type="FunFam" id="2.30.42.10:FF:000055">
    <property type="entry name" value="PDZ and LIM domain protein 3"/>
    <property type="match status" value="1"/>
</dbReference>
<dbReference type="GO" id="GO:0031901">
    <property type="term" value="C:early endosome membrane"/>
    <property type="evidence" value="ECO:0007669"/>
    <property type="project" value="UniProtKB-SubCell"/>
</dbReference>
<evidence type="ECO:0000256" key="18">
    <source>
        <dbReference type="ARBA" id="ARBA00023273"/>
    </source>
</evidence>
<evidence type="ECO:0000256" key="20">
    <source>
        <dbReference type="ARBA" id="ARBA00039369"/>
    </source>
</evidence>
<feature type="domain" description="LIM zinc-binding" evidence="24">
    <location>
        <begin position="242"/>
        <end position="302"/>
    </location>
</feature>
<evidence type="ECO:0000256" key="19">
    <source>
        <dbReference type="ARBA" id="ARBA00034102"/>
    </source>
</evidence>
<dbReference type="PROSITE" id="PS50106">
    <property type="entry name" value="PDZ"/>
    <property type="match status" value="1"/>
</dbReference>
<evidence type="ECO:0000256" key="15">
    <source>
        <dbReference type="ARBA" id="ARBA00023136"/>
    </source>
</evidence>
<evidence type="ECO:0000256" key="8">
    <source>
        <dbReference type="ARBA" id="ARBA00022490"/>
    </source>
</evidence>
<sequence length="320" mass="34827">MSHSVVLRGPSPWGFRLVGGKDFSAPLTISRINPGSKAAVANLCPGDVILAINGENTENMTHLEAQNKIKACMDQLLLSVNRAEGRSWSPPLLEDGKAQAYRINVEPEPQVGEQQPGPPAGSGSRADPFLPFGKPSALPALLPEVEESLCLKASLFLDPFKSLPRNRNGIDVESDVYKMLQDYEKPISEPKQSGSFRYLQGMLEAGENASCLGSLGWAGANSKPAVMGSPNSPAQLLFIHLQPTGAFSVPVFRGTIVKARDKLYHPECFMCADCGLNLKQRGYFFIEEQLYCETHAKERVKPPEGYDVVAVYPNAKVELV</sequence>
<evidence type="ECO:0000256" key="5">
    <source>
        <dbReference type="ARBA" id="ARBA00004510"/>
    </source>
</evidence>
<evidence type="ECO:0000256" key="22">
    <source>
        <dbReference type="PROSITE-ProRule" id="PRU00125"/>
    </source>
</evidence>
<name>A0A7L3NAD3_9AVES</name>
<dbReference type="PANTHER" id="PTHR24214:SF6">
    <property type="entry name" value="PDZ AND LIM DOMAIN PROTEIN 4"/>
    <property type="match status" value="1"/>
</dbReference>
<dbReference type="CDD" id="cd06753">
    <property type="entry name" value="PDZ_PDLIM-like"/>
    <property type="match status" value="1"/>
</dbReference>
<evidence type="ECO:0000256" key="16">
    <source>
        <dbReference type="ARBA" id="ARBA00023212"/>
    </source>
</evidence>
<dbReference type="AlphaFoldDB" id="A0A7L3NAD3"/>
<dbReference type="Gene3D" id="2.10.110.10">
    <property type="entry name" value="Cysteine Rich Protein"/>
    <property type="match status" value="1"/>
</dbReference>
<dbReference type="SMART" id="SM00228">
    <property type="entry name" value="PDZ"/>
    <property type="match status" value="1"/>
</dbReference>
<evidence type="ECO:0000259" key="24">
    <source>
        <dbReference type="PROSITE" id="PS50023"/>
    </source>
</evidence>
<comment type="function">
    <text evidence="21">Suppresses SRC activation by recognizing and binding to active SRC and facilitating PTPN13-mediated dephosphorylation of SRC 'Tyr-419' leading to its inactivation. Inactivated SRC dissociates from this protein allowing the initiation of a new SRC inactivation cycle. Involved in reorganization of the actin cytoskeleton. In nonmuscle cells, binds to ACTN1 (alpha-actinin-1), increases the affinity of ACTN1 to F-actin (filamentous actin), and promotes formation of actin stress fibers. Involved in regulation of the synaptic AMPA receptor transport in dendritic spines of hippocampal pyramidal neurons directing the receptors toward an insertion at the postsynaptic membrane. Links endosomal surface-internalized GRIA1-containing AMPA receptors to the alpha-actinin/actin cytoskeleton. Increases AMPA receptor-mediated excitatory postsynaptic currents in neurons.</text>
</comment>
<keyword evidence="16" id="KW-0206">Cytoskeleton</keyword>
<dbReference type="GO" id="GO:0048471">
    <property type="term" value="C:perinuclear region of cytoplasm"/>
    <property type="evidence" value="ECO:0007669"/>
    <property type="project" value="UniProtKB-SubCell"/>
</dbReference>
<evidence type="ECO:0000256" key="2">
    <source>
        <dbReference type="ARBA" id="ARBA00004159"/>
    </source>
</evidence>
<evidence type="ECO:0000256" key="10">
    <source>
        <dbReference type="ARBA" id="ARBA00022723"/>
    </source>
</evidence>
<evidence type="ECO:0000256" key="11">
    <source>
        <dbReference type="ARBA" id="ARBA00022753"/>
    </source>
</evidence>
<evidence type="ECO:0000256" key="21">
    <source>
        <dbReference type="ARBA" id="ARBA00045474"/>
    </source>
</evidence>
<dbReference type="GO" id="GO:0031941">
    <property type="term" value="C:filamentous actin"/>
    <property type="evidence" value="ECO:0007669"/>
    <property type="project" value="TreeGrafter"/>
</dbReference>
<dbReference type="GO" id="GO:0007507">
    <property type="term" value="P:heart development"/>
    <property type="evidence" value="ECO:0007669"/>
    <property type="project" value="TreeGrafter"/>
</dbReference>
<evidence type="ECO:0000256" key="3">
    <source>
        <dbReference type="ARBA" id="ARBA00004245"/>
    </source>
</evidence>
<evidence type="ECO:0000256" key="13">
    <source>
        <dbReference type="ARBA" id="ARBA00023018"/>
    </source>
</evidence>
<evidence type="ECO:0000313" key="27">
    <source>
        <dbReference type="Proteomes" id="UP000579904"/>
    </source>
</evidence>
<keyword evidence="15" id="KW-0472">Membrane</keyword>
<gene>
    <name evidence="26" type="primary">Pdlim4</name>
    <name evidence="26" type="ORF">OREMEL_R08854</name>
</gene>
<evidence type="ECO:0000256" key="6">
    <source>
        <dbReference type="ARBA" id="ARBA00004552"/>
    </source>
</evidence>
<evidence type="ECO:0000256" key="1">
    <source>
        <dbReference type="ARBA" id="ARBA00004123"/>
    </source>
</evidence>
<keyword evidence="14 22" id="KW-0440">LIM domain</keyword>
<organism evidence="26 27">
    <name type="scientific">Oreotrochilus melanogaster</name>
    <dbReference type="NCBI Taxonomy" id="689266"/>
    <lineage>
        <taxon>Eukaryota</taxon>
        <taxon>Metazoa</taxon>
        <taxon>Chordata</taxon>
        <taxon>Craniata</taxon>
        <taxon>Vertebrata</taxon>
        <taxon>Euteleostomi</taxon>
        <taxon>Archelosauria</taxon>
        <taxon>Archosauria</taxon>
        <taxon>Dinosauria</taxon>
        <taxon>Saurischia</taxon>
        <taxon>Theropoda</taxon>
        <taxon>Coelurosauria</taxon>
        <taxon>Aves</taxon>
        <taxon>Neognathae</taxon>
        <taxon>Neoaves</taxon>
        <taxon>Strisores</taxon>
        <taxon>Apodiformes</taxon>
        <taxon>Trochilidae</taxon>
        <taxon>Oreotrochilus</taxon>
    </lineage>
</organism>
<dbReference type="GO" id="GO:0046872">
    <property type="term" value="F:metal ion binding"/>
    <property type="evidence" value="ECO:0007669"/>
    <property type="project" value="UniProtKB-KW"/>
</dbReference>
<dbReference type="InterPro" id="IPR050604">
    <property type="entry name" value="PDZ-LIM_domain"/>
</dbReference>
<dbReference type="GO" id="GO:0043197">
    <property type="term" value="C:dendritic spine"/>
    <property type="evidence" value="ECO:0007669"/>
    <property type="project" value="UniProtKB-SubCell"/>
</dbReference>
<comment type="subcellular location">
    <subcellularLocation>
        <location evidence="6">Cell projection</location>
        <location evidence="6">Dendritic spine</location>
    </subcellularLocation>
    <subcellularLocation>
        <location evidence="5">Cell projection</location>
        <location evidence="5">Lamellipodium</location>
    </subcellularLocation>
    <subcellularLocation>
        <location evidence="3">Cytoplasm</location>
        <location evidence="3">Cytoskeleton</location>
    </subcellularLocation>
    <subcellularLocation>
        <location evidence="7">Cytoplasm</location>
        <location evidence="7">Perinuclear region</location>
    </subcellularLocation>
    <subcellularLocation>
        <location evidence="4">Early endosome membrane</location>
        <topology evidence="4">Peripheral membrane protein</topology>
        <orientation evidence="4">Cytoplasmic side</orientation>
    </subcellularLocation>
    <subcellularLocation>
        <location evidence="1">Nucleus</location>
    </subcellularLocation>
    <subcellularLocation>
        <location evidence="2">Recycling endosome membrane</location>
        <topology evidence="2">Peripheral membrane protein</topology>
        <orientation evidence="2">Cytoplasmic side</orientation>
    </subcellularLocation>
    <subcellularLocation>
        <location evidence="19">Synapse</location>
        <location evidence="19">Synaptosome</location>
    </subcellularLocation>
</comment>
<dbReference type="GO" id="GO:0061061">
    <property type="term" value="P:muscle structure development"/>
    <property type="evidence" value="ECO:0007669"/>
    <property type="project" value="TreeGrafter"/>
</dbReference>
<dbReference type="GO" id="GO:0001725">
    <property type="term" value="C:stress fiber"/>
    <property type="evidence" value="ECO:0007669"/>
    <property type="project" value="TreeGrafter"/>
</dbReference>
<proteinExistence type="predicted"/>
<dbReference type="GO" id="GO:0030036">
    <property type="term" value="P:actin cytoskeleton organization"/>
    <property type="evidence" value="ECO:0007669"/>
    <property type="project" value="TreeGrafter"/>
</dbReference>
<dbReference type="GO" id="GO:0003779">
    <property type="term" value="F:actin binding"/>
    <property type="evidence" value="ECO:0007669"/>
    <property type="project" value="TreeGrafter"/>
</dbReference>
<dbReference type="GO" id="GO:0051371">
    <property type="term" value="F:muscle alpha-actinin binding"/>
    <property type="evidence" value="ECO:0007669"/>
    <property type="project" value="TreeGrafter"/>
</dbReference>
<dbReference type="GO" id="GO:0005912">
    <property type="term" value="C:adherens junction"/>
    <property type="evidence" value="ECO:0007669"/>
    <property type="project" value="TreeGrafter"/>
</dbReference>
<dbReference type="Gene3D" id="2.30.42.10">
    <property type="match status" value="1"/>
</dbReference>
<dbReference type="Pfam" id="PF00595">
    <property type="entry name" value="PDZ"/>
    <property type="match status" value="1"/>
</dbReference>
<dbReference type="InterPro" id="IPR001781">
    <property type="entry name" value="Znf_LIM"/>
</dbReference>
<dbReference type="SUPFAM" id="SSF50156">
    <property type="entry name" value="PDZ domain-like"/>
    <property type="match status" value="1"/>
</dbReference>
<dbReference type="InterPro" id="IPR031847">
    <property type="entry name" value="PDLI1-4/Zasp-like_mid"/>
</dbReference>
<dbReference type="Pfam" id="PF15936">
    <property type="entry name" value="DUF4749"/>
    <property type="match status" value="1"/>
</dbReference>
<keyword evidence="12 22" id="KW-0862">Zinc</keyword>
<feature type="domain" description="PDZ" evidence="25">
    <location>
        <begin position="8"/>
        <end position="84"/>
    </location>
</feature>
<dbReference type="SUPFAM" id="SSF57716">
    <property type="entry name" value="Glucocorticoid receptor-like (DNA-binding domain)"/>
    <property type="match status" value="1"/>
</dbReference>
<feature type="region of interest" description="Disordered" evidence="23">
    <location>
        <begin position="108"/>
        <end position="129"/>
    </location>
</feature>
<evidence type="ECO:0000256" key="4">
    <source>
        <dbReference type="ARBA" id="ARBA00004469"/>
    </source>
</evidence>
<dbReference type="OrthoDB" id="1293114at2759"/>
<evidence type="ECO:0000256" key="9">
    <source>
        <dbReference type="ARBA" id="ARBA00022599"/>
    </source>
</evidence>
<evidence type="ECO:0000313" key="26">
    <source>
        <dbReference type="EMBL" id="NXU75916.1"/>
    </source>
</evidence>
<protein>
    <recommendedName>
        <fullName evidence="20">PDZ and LIM domain protein 4</fullName>
    </recommendedName>
</protein>
<feature type="non-terminal residue" evidence="26">
    <location>
        <position position="320"/>
    </location>
</feature>
<dbReference type="InterPro" id="IPR001478">
    <property type="entry name" value="PDZ"/>
</dbReference>
<dbReference type="SMART" id="SM00132">
    <property type="entry name" value="LIM"/>
    <property type="match status" value="1"/>
</dbReference>
<keyword evidence="11" id="KW-0967">Endosome</keyword>
<keyword evidence="27" id="KW-1185">Reference proteome</keyword>
<dbReference type="Proteomes" id="UP000579904">
    <property type="component" value="Unassembled WGS sequence"/>
</dbReference>
<keyword evidence="17" id="KW-0539">Nucleus</keyword>
<evidence type="ECO:0000256" key="14">
    <source>
        <dbReference type="ARBA" id="ARBA00023038"/>
    </source>
</evidence>
<dbReference type="GO" id="GO:0055038">
    <property type="term" value="C:recycling endosome membrane"/>
    <property type="evidence" value="ECO:0007669"/>
    <property type="project" value="UniProtKB-SubCell"/>
</dbReference>
<reference evidence="26 27" key="1">
    <citation type="submission" date="2019-09" db="EMBL/GenBank/DDBJ databases">
        <title>Bird 10,000 Genomes (B10K) Project - Family phase.</title>
        <authorList>
            <person name="Zhang G."/>
        </authorList>
    </citation>
    <scope>NUCLEOTIDE SEQUENCE [LARGE SCALE GENOMIC DNA]</scope>
    <source>
        <strain evidence="26">OUT-0002</strain>
    </source>
</reference>
<dbReference type="PANTHER" id="PTHR24214">
    <property type="entry name" value="PDZ AND LIM DOMAIN PROTEIN ZASP"/>
    <property type="match status" value="1"/>
</dbReference>
<evidence type="ECO:0000259" key="25">
    <source>
        <dbReference type="PROSITE" id="PS50106"/>
    </source>
</evidence>
<dbReference type="PROSITE" id="PS50023">
    <property type="entry name" value="LIM_DOMAIN_2"/>
    <property type="match status" value="1"/>
</dbReference>
<dbReference type="Pfam" id="PF00412">
    <property type="entry name" value="LIM"/>
    <property type="match status" value="1"/>
</dbReference>
<keyword evidence="10 22" id="KW-0479">Metal-binding</keyword>